<feature type="transmembrane region" description="Helical" evidence="5">
    <location>
        <begin position="446"/>
        <end position="468"/>
    </location>
</feature>
<dbReference type="PROSITE" id="PS50222">
    <property type="entry name" value="EF_HAND_2"/>
    <property type="match status" value="1"/>
</dbReference>
<dbReference type="AlphaFoldDB" id="A0A7S1A1V6"/>
<sequence>MVYLDIVGVCALDEVELRSEASNSSVSASIVPCVNREHCPSSGLQPANEEMDVCPVEVFDPDECMDMCLGQEDASQGVAGEDPTHTLVSVWLADEQKRLSDEIVRFSRMQQQVLEQHLQEQFLAQRLDLTRTLANVRGDVSEGPSPVARSAWMGDEGSSISRVLFEGSGQSRDWRPGRSSQNLECYRSAFTNTSDKGHFVSALRESCGRLGQRLHMSRHSRSAAAAVSLRRSKWKSITDSMLPLRRLESIVEGGRFKTCVALVICLNAIFIGVASELSMQLAIDGYEMQLGDPSGVSELPAWIDAGDVLFNVFFTVELLLRILCLDSRFFTKDWKWNLFDFFCVLLALAEVWLRALDYSFTVLRMLRIMKIFRTLRFFRLLRFATSIPKLNAMTAAIASSGVMFLWAVLVLSVTVFLFSLAFVNGSAQYLSDAAYADPNVEDVRRFFGSLPMTMLSLLMVILGGVDWYDVLVVLYSVGAMYSALLVVYIVFASLSLLNLITAVFVNEALESARKDPHFRRQVEVENTAFMLEALTDIFRELDTDGDDTISETAFVQQVEHQDLKLQFALLGFYFSDGLTFFKHLDVDCTGRISVDSFVMGCLRLKGGALLIDANVLMGELWTQVQAMALESRETMTAVAREVQNVRWKLDALPSSKATSQPLSSFSFS</sequence>
<dbReference type="InterPro" id="IPR011992">
    <property type="entry name" value="EF-hand-dom_pair"/>
</dbReference>
<dbReference type="Gene3D" id="1.20.120.350">
    <property type="entry name" value="Voltage-gated potassium channels. Chain C"/>
    <property type="match status" value="1"/>
</dbReference>
<dbReference type="GO" id="GO:0005248">
    <property type="term" value="F:voltage-gated sodium channel activity"/>
    <property type="evidence" value="ECO:0007669"/>
    <property type="project" value="TreeGrafter"/>
</dbReference>
<evidence type="ECO:0000313" key="7">
    <source>
        <dbReference type="EMBL" id="CAD8840005.1"/>
    </source>
</evidence>
<keyword evidence="4 5" id="KW-0472">Membrane</keyword>
<protein>
    <recommendedName>
        <fullName evidence="6">EF-hand domain-containing protein</fullName>
    </recommendedName>
</protein>
<dbReference type="InterPro" id="IPR005821">
    <property type="entry name" value="Ion_trans_dom"/>
</dbReference>
<dbReference type="PANTHER" id="PTHR10037:SF62">
    <property type="entry name" value="SODIUM CHANNEL PROTEIN 60E"/>
    <property type="match status" value="1"/>
</dbReference>
<feature type="transmembrane region" description="Helical" evidence="5">
    <location>
        <begin position="404"/>
        <end position="425"/>
    </location>
</feature>
<dbReference type="InterPro" id="IPR002048">
    <property type="entry name" value="EF_hand_dom"/>
</dbReference>
<evidence type="ECO:0000256" key="3">
    <source>
        <dbReference type="ARBA" id="ARBA00022989"/>
    </source>
</evidence>
<dbReference type="GO" id="GO:0001518">
    <property type="term" value="C:voltage-gated sodium channel complex"/>
    <property type="evidence" value="ECO:0007669"/>
    <property type="project" value="TreeGrafter"/>
</dbReference>
<accession>A0A7S1A1V6</accession>
<reference evidence="7" key="1">
    <citation type="submission" date="2021-01" db="EMBL/GenBank/DDBJ databases">
        <authorList>
            <person name="Corre E."/>
            <person name="Pelletier E."/>
            <person name="Niang G."/>
            <person name="Scheremetjew M."/>
            <person name="Finn R."/>
            <person name="Kale V."/>
            <person name="Holt S."/>
            <person name="Cochrane G."/>
            <person name="Meng A."/>
            <person name="Brown T."/>
            <person name="Cohen L."/>
        </authorList>
    </citation>
    <scope>NUCLEOTIDE SEQUENCE</scope>
</reference>
<proteinExistence type="predicted"/>
<keyword evidence="2 5" id="KW-0812">Transmembrane</keyword>
<evidence type="ECO:0000256" key="1">
    <source>
        <dbReference type="ARBA" id="ARBA00004141"/>
    </source>
</evidence>
<dbReference type="InterPro" id="IPR027359">
    <property type="entry name" value="Volt_channel_dom_sf"/>
</dbReference>
<organism evidence="7">
    <name type="scientific">Noctiluca scintillans</name>
    <name type="common">Sea sparkle</name>
    <name type="synonym">Red tide dinoflagellate</name>
    <dbReference type="NCBI Taxonomy" id="2966"/>
    <lineage>
        <taxon>Eukaryota</taxon>
        <taxon>Sar</taxon>
        <taxon>Alveolata</taxon>
        <taxon>Dinophyceae</taxon>
        <taxon>Noctilucales</taxon>
        <taxon>Noctilucaceae</taxon>
        <taxon>Noctiluca</taxon>
    </lineage>
</organism>
<evidence type="ECO:0000256" key="4">
    <source>
        <dbReference type="ARBA" id="ARBA00023136"/>
    </source>
</evidence>
<dbReference type="GO" id="GO:0005509">
    <property type="term" value="F:calcium ion binding"/>
    <property type="evidence" value="ECO:0007669"/>
    <property type="project" value="InterPro"/>
</dbReference>
<dbReference type="PANTHER" id="PTHR10037">
    <property type="entry name" value="VOLTAGE-GATED CATION CHANNEL CALCIUM AND SODIUM"/>
    <property type="match status" value="1"/>
</dbReference>
<feature type="domain" description="EF-hand" evidence="6">
    <location>
        <begin position="529"/>
        <end position="564"/>
    </location>
</feature>
<feature type="transmembrane region" description="Helical" evidence="5">
    <location>
        <begin position="336"/>
        <end position="356"/>
    </location>
</feature>
<dbReference type="EMBL" id="HBFQ01020534">
    <property type="protein sequence ID" value="CAD8840005.1"/>
    <property type="molecule type" value="Transcribed_RNA"/>
</dbReference>
<feature type="transmembrane region" description="Helical" evidence="5">
    <location>
        <begin position="259"/>
        <end position="283"/>
    </location>
</feature>
<dbReference type="Gene3D" id="1.10.238.10">
    <property type="entry name" value="EF-hand"/>
    <property type="match status" value="1"/>
</dbReference>
<name>A0A7S1A1V6_NOCSC</name>
<dbReference type="InterPro" id="IPR043203">
    <property type="entry name" value="VGCC_Ca_Na"/>
</dbReference>
<dbReference type="SUPFAM" id="SSF47473">
    <property type="entry name" value="EF-hand"/>
    <property type="match status" value="1"/>
</dbReference>
<keyword evidence="3 5" id="KW-1133">Transmembrane helix</keyword>
<dbReference type="Pfam" id="PF00520">
    <property type="entry name" value="Ion_trans"/>
    <property type="match status" value="1"/>
</dbReference>
<evidence type="ECO:0000256" key="2">
    <source>
        <dbReference type="ARBA" id="ARBA00022692"/>
    </source>
</evidence>
<feature type="transmembrane region" description="Helical" evidence="5">
    <location>
        <begin position="480"/>
        <end position="505"/>
    </location>
</feature>
<comment type="subcellular location">
    <subcellularLocation>
        <location evidence="1">Membrane</location>
        <topology evidence="1">Multi-pass membrane protein</topology>
    </subcellularLocation>
</comment>
<dbReference type="Gene3D" id="1.10.287.70">
    <property type="match status" value="1"/>
</dbReference>
<dbReference type="SUPFAM" id="SSF81324">
    <property type="entry name" value="Voltage-gated potassium channels"/>
    <property type="match status" value="1"/>
</dbReference>
<evidence type="ECO:0000256" key="5">
    <source>
        <dbReference type="SAM" id="Phobius"/>
    </source>
</evidence>
<evidence type="ECO:0000259" key="6">
    <source>
        <dbReference type="PROSITE" id="PS50222"/>
    </source>
</evidence>
<gene>
    <name evidence="7" type="ORF">NSCI0253_LOCUS14353</name>
</gene>